<keyword evidence="2" id="KW-0170">Cobalt</keyword>
<dbReference type="InterPro" id="IPR004223">
    <property type="entry name" value="VitB12-dep_Met_synth_activ_dom"/>
</dbReference>
<dbReference type="PANTHER" id="PTHR45833:SF1">
    <property type="entry name" value="METHIONINE SYNTHASE"/>
    <property type="match status" value="1"/>
</dbReference>
<protein>
    <submittedName>
        <fullName evidence="5">Methionine synthase</fullName>
    </submittedName>
</protein>
<dbReference type="Gene3D" id="1.10.288.10">
    <property type="entry name" value="Cobalamin-dependent Methionine Synthase, domain 2"/>
    <property type="match status" value="1"/>
</dbReference>
<dbReference type="GO" id="GO:0050667">
    <property type="term" value="P:homocysteine metabolic process"/>
    <property type="evidence" value="ECO:0007669"/>
    <property type="project" value="TreeGrafter"/>
</dbReference>
<dbReference type="GO" id="GO:0032259">
    <property type="term" value="P:methylation"/>
    <property type="evidence" value="ECO:0007669"/>
    <property type="project" value="UniProtKB-KW"/>
</dbReference>
<sequence length="327" mass="37228">ARVGIKQARINKFDIDWDGYIPPCPKFLGTKTFEDYNLETVRSYIDWTPFFATWELKGRYPAILENERYGKAARDLFRDAEKMLDLIIKEKWVRAQVTFGFWPAASHVDDIVLYTHEDRKTPLATLHTLRQQIAKSEGKPNYALSDFIAPFEHPKPDYLGGFCVTAGLGEDKQAEKFARANDDYSAILFKALCDRLAEGLAEHMHERVRREFWGYETKNRLTTDGLIAEGYAGIRPAPGYPAQPDHTEKKTLFKLLGGAEKTGVHLTESYAMQPASSVSGLYFSHPKSLYFGVGKIEKDQVEDYAKRKGMSVEEAEKWLAPILNYAP</sequence>
<dbReference type="Pfam" id="PF02965">
    <property type="entry name" value="Met_synt_B12"/>
    <property type="match status" value="1"/>
</dbReference>
<evidence type="ECO:0000259" key="4">
    <source>
        <dbReference type="PROSITE" id="PS50974"/>
    </source>
</evidence>
<gene>
    <name evidence="5" type="ORF">ENJ42_05045</name>
</gene>
<feature type="domain" description="AdoMet activation" evidence="4">
    <location>
        <begin position="1"/>
        <end position="327"/>
    </location>
</feature>
<dbReference type="Proteomes" id="UP000885830">
    <property type="component" value="Unassembled WGS sequence"/>
</dbReference>
<evidence type="ECO:0000256" key="1">
    <source>
        <dbReference type="ARBA" id="ARBA00022723"/>
    </source>
</evidence>
<accession>A0A7C5R7Y1</accession>
<dbReference type="AlphaFoldDB" id="A0A7C5R7Y1"/>
<dbReference type="PANTHER" id="PTHR45833">
    <property type="entry name" value="METHIONINE SYNTHASE"/>
    <property type="match status" value="1"/>
</dbReference>
<dbReference type="InterPro" id="IPR050554">
    <property type="entry name" value="Met_Synthase/Corrinoid"/>
</dbReference>
<evidence type="ECO:0000256" key="3">
    <source>
        <dbReference type="PROSITE-ProRule" id="PRU00346"/>
    </source>
</evidence>
<comment type="caution">
    <text evidence="5">The sequence shown here is derived from an EMBL/GenBank/DDBJ whole genome shotgun (WGS) entry which is preliminary data.</text>
</comment>
<dbReference type="GO" id="GO:0046653">
    <property type="term" value="P:tetrahydrofolate metabolic process"/>
    <property type="evidence" value="ECO:0007669"/>
    <property type="project" value="TreeGrafter"/>
</dbReference>
<dbReference type="GO" id="GO:0008705">
    <property type="term" value="F:methionine synthase activity"/>
    <property type="evidence" value="ECO:0007669"/>
    <property type="project" value="InterPro"/>
</dbReference>
<organism evidence="5">
    <name type="scientific">Hellea balneolensis</name>
    <dbReference type="NCBI Taxonomy" id="287478"/>
    <lineage>
        <taxon>Bacteria</taxon>
        <taxon>Pseudomonadati</taxon>
        <taxon>Pseudomonadota</taxon>
        <taxon>Alphaproteobacteria</taxon>
        <taxon>Maricaulales</taxon>
        <taxon>Robiginitomaculaceae</taxon>
        <taxon>Hellea</taxon>
    </lineage>
</organism>
<dbReference type="GO" id="GO:0046872">
    <property type="term" value="F:metal ion binding"/>
    <property type="evidence" value="ECO:0007669"/>
    <property type="project" value="UniProtKB-KW"/>
</dbReference>
<dbReference type="InterPro" id="IPR037010">
    <property type="entry name" value="VitB12-dep_Met_synth_activ_sf"/>
</dbReference>
<dbReference type="EMBL" id="DRMJ01000254">
    <property type="protein sequence ID" value="HHL42965.1"/>
    <property type="molecule type" value="Genomic_DNA"/>
</dbReference>
<dbReference type="GO" id="GO:0005829">
    <property type="term" value="C:cytosol"/>
    <property type="evidence" value="ECO:0007669"/>
    <property type="project" value="TreeGrafter"/>
</dbReference>
<keyword evidence="3" id="KW-0489">Methyltransferase</keyword>
<proteinExistence type="predicted"/>
<name>A0A7C5R7Y1_9PROT</name>
<feature type="non-terminal residue" evidence="5">
    <location>
        <position position="1"/>
    </location>
</feature>
<keyword evidence="3" id="KW-0808">Transferase</keyword>
<dbReference type="SUPFAM" id="SSF56507">
    <property type="entry name" value="Methionine synthase activation domain-like"/>
    <property type="match status" value="1"/>
</dbReference>
<reference evidence="5" key="1">
    <citation type="journal article" date="2020" name="mSystems">
        <title>Genome- and Community-Level Interaction Insights into Carbon Utilization and Element Cycling Functions of Hydrothermarchaeota in Hydrothermal Sediment.</title>
        <authorList>
            <person name="Zhou Z."/>
            <person name="Liu Y."/>
            <person name="Xu W."/>
            <person name="Pan J."/>
            <person name="Luo Z.H."/>
            <person name="Li M."/>
        </authorList>
    </citation>
    <scope>NUCLEOTIDE SEQUENCE [LARGE SCALE GENOMIC DNA]</scope>
    <source>
        <strain evidence="5">HyVt-485</strain>
    </source>
</reference>
<dbReference type="PROSITE" id="PS50974">
    <property type="entry name" value="ADOMET_ACTIVATION"/>
    <property type="match status" value="1"/>
</dbReference>
<evidence type="ECO:0000256" key="2">
    <source>
        <dbReference type="ARBA" id="ARBA00023285"/>
    </source>
</evidence>
<keyword evidence="1" id="KW-0479">Metal-binding</keyword>
<evidence type="ECO:0000313" key="5">
    <source>
        <dbReference type="EMBL" id="HHL42965.1"/>
    </source>
</evidence>
<dbReference type="Gene3D" id="3.10.196.10">
    <property type="entry name" value="Vitamin B12-dependent methionine synthase, activation domain"/>
    <property type="match status" value="1"/>
</dbReference>